<comment type="caution">
    <text evidence="1">The sequence shown here is derived from an EMBL/GenBank/DDBJ whole genome shotgun (WGS) entry which is preliminary data.</text>
</comment>
<reference evidence="1" key="1">
    <citation type="submission" date="2019-08" db="EMBL/GenBank/DDBJ databases">
        <authorList>
            <person name="Kucharzyk K."/>
            <person name="Murdoch R.W."/>
            <person name="Higgins S."/>
            <person name="Loffler F."/>
        </authorList>
    </citation>
    <scope>NUCLEOTIDE SEQUENCE</scope>
</reference>
<organism evidence="1">
    <name type="scientific">bioreactor metagenome</name>
    <dbReference type="NCBI Taxonomy" id="1076179"/>
    <lineage>
        <taxon>unclassified sequences</taxon>
        <taxon>metagenomes</taxon>
        <taxon>ecological metagenomes</taxon>
    </lineage>
</organism>
<sequence length="58" mass="6229">MRGPLRQLTALHRHRIGQRRCGHAHVGQRTAQDGAFAAPGLHVGGRVARDVGLIARTA</sequence>
<name>A0A645HEH0_9ZZZZ</name>
<protein>
    <submittedName>
        <fullName evidence="1">Uncharacterized protein</fullName>
    </submittedName>
</protein>
<evidence type="ECO:0000313" key="1">
    <source>
        <dbReference type="EMBL" id="MPN37120.1"/>
    </source>
</evidence>
<dbReference type="EMBL" id="VSSQ01091608">
    <property type="protein sequence ID" value="MPN37120.1"/>
    <property type="molecule type" value="Genomic_DNA"/>
</dbReference>
<accession>A0A645HEH0</accession>
<proteinExistence type="predicted"/>
<gene>
    <name evidence="1" type="ORF">SDC9_184636</name>
</gene>
<dbReference type="AlphaFoldDB" id="A0A645HEH0"/>